<evidence type="ECO:0000313" key="11">
    <source>
        <dbReference type="Proteomes" id="UP000274131"/>
    </source>
</evidence>
<feature type="region of interest" description="Disordered" evidence="8">
    <location>
        <begin position="1"/>
        <end position="49"/>
    </location>
</feature>
<evidence type="ECO:0000313" key="10">
    <source>
        <dbReference type="EMBL" id="VDD89655.1"/>
    </source>
</evidence>
<evidence type="ECO:0000256" key="1">
    <source>
        <dbReference type="ARBA" id="ARBA00004123"/>
    </source>
</evidence>
<keyword evidence="6" id="KW-0804">Transcription</keyword>
<keyword evidence="3" id="KW-0678">Repressor</keyword>
<dbReference type="SMART" id="SM01281">
    <property type="entry name" value="Med12"/>
    <property type="match status" value="1"/>
</dbReference>
<accession>A0A158QAC5</accession>
<proteinExistence type="inferred from homology"/>
<comment type="subcellular location">
    <subcellularLocation>
        <location evidence="1">Nucleus</location>
    </subcellularLocation>
</comment>
<keyword evidence="7" id="KW-0539">Nucleus</keyword>
<dbReference type="EMBL" id="UXUI01007847">
    <property type="protein sequence ID" value="VDD89655.1"/>
    <property type="molecule type" value="Genomic_DNA"/>
</dbReference>
<protein>
    <submittedName>
        <fullName evidence="12">Med12 domain-containing protein</fullName>
    </submittedName>
</protein>
<dbReference type="InterPro" id="IPR051647">
    <property type="entry name" value="Mediator_comp_sub12"/>
</dbReference>
<reference evidence="12" key="1">
    <citation type="submission" date="2016-04" db="UniProtKB">
        <authorList>
            <consortium name="WormBaseParasite"/>
        </authorList>
    </citation>
    <scope>IDENTIFICATION</scope>
</reference>
<evidence type="ECO:0000256" key="6">
    <source>
        <dbReference type="ARBA" id="ARBA00023163"/>
    </source>
</evidence>
<feature type="region of interest" description="Disordered" evidence="8">
    <location>
        <begin position="1766"/>
        <end position="1846"/>
    </location>
</feature>
<feature type="compositionally biased region" description="Polar residues" evidence="8">
    <location>
        <begin position="1812"/>
        <end position="1821"/>
    </location>
</feature>
<feature type="compositionally biased region" description="Polar residues" evidence="8">
    <location>
        <begin position="8"/>
        <end position="18"/>
    </location>
</feature>
<evidence type="ECO:0000256" key="4">
    <source>
        <dbReference type="ARBA" id="ARBA00023015"/>
    </source>
</evidence>
<keyword evidence="11" id="KW-1185">Reference proteome</keyword>
<dbReference type="Proteomes" id="UP000274131">
    <property type="component" value="Unassembled WGS sequence"/>
</dbReference>
<keyword evidence="4" id="KW-0805">Transcription regulation</keyword>
<evidence type="ECO:0000256" key="2">
    <source>
        <dbReference type="ARBA" id="ARBA00010289"/>
    </source>
</evidence>
<dbReference type="Pfam" id="PF09497">
    <property type="entry name" value="Med12"/>
    <property type="match status" value="1"/>
</dbReference>
<evidence type="ECO:0000313" key="12">
    <source>
        <dbReference type="WBParaSite" id="EVEC_0000469801-mRNA-1"/>
    </source>
</evidence>
<gene>
    <name evidence="10" type="ORF">EVEC_LOCUS4406</name>
</gene>
<dbReference type="PANTHER" id="PTHR46007">
    <property type="entry name" value="MEDIATOR OF RNA POLYMERASE II TRANSCRIPTION SUBUNIT 12"/>
    <property type="match status" value="1"/>
</dbReference>
<dbReference type="PANTHER" id="PTHR46007:SF11">
    <property type="entry name" value="MEDIATOR OF RNA POLYMERASE II TRANSCRIPTION SUBUNIT 12"/>
    <property type="match status" value="1"/>
</dbReference>
<evidence type="ECO:0000256" key="7">
    <source>
        <dbReference type="ARBA" id="ARBA00023242"/>
    </source>
</evidence>
<dbReference type="WBParaSite" id="EVEC_0000469801-mRNA-1">
    <property type="protein sequence ID" value="EVEC_0000469801-mRNA-1"/>
    <property type="gene ID" value="EVEC_0000469801"/>
</dbReference>
<dbReference type="STRING" id="51028.A0A158QAC5"/>
<sequence>MSSGGNGKSLTVVTWHHQTPQRRHLKRGRLGPPDVYPQEAKQDEDNLGDDRLKKGYQVALTTYEHESIVWNAKVPRLNKLDETMSRGAQVIMQILNRKAELNANLDKERKRGSKEGAFQGFSHTTTQAVKSKERKEWFLDLARGKSLSSLAKRPPFFKKKEGALEYLCDYKVPVVRALWYLKLTAVGQTVASNLAKQKKSFVDQLASEQGALFTKFIRYMLTQISETHNLEQNLVYTERWPYFVCLCKHAYERQEFLMDLCDIFSDRFVVPSDNKPHFFTLFRMFLMFFSQYIDQITQNLILSRRCAFLIAKRLAIFKDEAESLQGGPVVPSELFQGMMQCQNQRPLISVLTGMLHAILIDCPGALVWNSFRVAEGIPPPMLNQLCGSPLDQLPCAIEDLPNSSGYGSEKIQEMVQLRVSEVKRRSHAVENHWSLNKMKKISFRTVVHACLEVLGALDAARIDQPRYIEKIYSIVFGGPPKEKFEYEDAIRIKMLLHWAVTVEREGTHRALVVAYLLNYRKHRKEANFGDQQLQEILLEYLNTEAPQPCDPRFDEEFKNLMLLFYELQKLELFSHDSYVKGLITTGEMSDQTPILALIKSREESTAKQQFFTMPPKNLTSGVNLEEKPGDGMGPSIAEMQKDLPDEHPFMGKELTQHERLLIHLPIPQIKQALLLHGVGEQREVALNDLRKIAKEIIKIWSKRIVIEFSLKPVEIRFKKRATVEQISAAVQKFKIQSYYDQIVLCGWFTEVFIAMVSDFVDGHNSVLPSAEGLDVLLSMLDHCKFISGIMDFAKHLLPLLVELEKKLTEQRVDCIPSNISAQLGFVLVAYISHNFNYFLLCEHAVDIVNGLYRIVEKQLSAKYLTGWGRTIAIFVINTKKFLLRTDLPQKEFEVKHEEPARVAPNRQPSNTTAKYSSHFFKELLESPRRIFSFNDYRSWCATLEKFADARYSFVVSALKCAHQCGDNYDRLVELANICGHISAIGSLSSEWCGALQALCCSSVAGNHGFPELLFDINVEDSKCHTTIATFYMLLAGRSCFSMNLLFHELLHSVFRTLINSDSSKTDADAEAGVCLALLVLANMVCQSEKPIVLSPVYAGENYTEKQLFGLADKYILCGSHLFDMNQTIFDLLFSIASISDCSKNKLREWRDENKSEQGFCREYIAQLSKAVLLAMCEQDWITQRVYKICEEISLDLFNSPNLRKNGLGQQLLRMALRRKCERKVVEELTICNGNSKKSLIDKLFSVLNIWNMRATYFDLKLMIKEAIIFSAEVLNAFFCKISPEGTGKVVQQGAIAADALIGEIGKCCRDLFVNARGEGQKLPENATGKGFRLKYITNFWLISPLICCCPKPVNLPPSFSGLTVQAKFLKEAALMLDTTTDGSPERVQQSVWLLSQEPFINLVLTCLKGEEQQRDGLVTSLLKQLQELALKIKENSFLPYLRKFALEREGILLRCSLVGGMFDSVCHQTCCDAWALLFFQLMLYGAISREKDGYLFESCYDMLSTVLIWSITDPANVSPVNSQDPDTKYRFGNYVSIVKKLKKELNERTLIPELRSLLQFLPISKSTFDLVTSEPYGTVVPSPQKLSKGQFGTVPSKVFRIGLQLGDKVKLSAYDMIQNFNAESAVKRSWTWAMFQAVKLDKSPVPIQRCIQRLIQHTHYTEFSRPAICGGPIGPMKEKALEFLSPPAMDTETSMRLPSSAASTTSVTGGVPATSGPPSTIAPPTSADIQVAASRPIGYQNGTPVAVNQSSNGEPLMFSGSLQTVSELTRNPSSASPRGGRGGRRRTAGPSNRATGTTRKKQQRQALEKAQGLSNQMGQNMASAGNSNSSSFWGSQPAPQNPPMYMNTQQVSMTQPEDSKATIQRFVMKRQAAQASGNASQGFGNMPSGSGGQFNPMMMKMESNVAPMDHQPSYSGQTQQMSMVQEPQRTQFNSQQDIYNQQPQPNPGNMFDNRMMGHQQQQQMQFNQPQFQQQY</sequence>
<evidence type="ECO:0000256" key="3">
    <source>
        <dbReference type="ARBA" id="ARBA00022491"/>
    </source>
</evidence>
<feature type="region of interest" description="Disordered" evidence="8">
    <location>
        <begin position="1690"/>
        <end position="1725"/>
    </location>
</feature>
<feature type="compositionally biased region" description="Basic residues" evidence="8">
    <location>
        <begin position="19"/>
        <end position="29"/>
    </location>
</feature>
<organism evidence="12">
    <name type="scientific">Enterobius vermicularis</name>
    <name type="common">Human pinworm</name>
    <dbReference type="NCBI Taxonomy" id="51028"/>
    <lineage>
        <taxon>Eukaryota</taxon>
        <taxon>Metazoa</taxon>
        <taxon>Ecdysozoa</taxon>
        <taxon>Nematoda</taxon>
        <taxon>Chromadorea</taxon>
        <taxon>Rhabditida</taxon>
        <taxon>Spirurina</taxon>
        <taxon>Oxyuridomorpha</taxon>
        <taxon>Oxyuroidea</taxon>
        <taxon>Oxyuridae</taxon>
        <taxon>Enterobius</taxon>
    </lineage>
</organism>
<feature type="compositionally biased region" description="Low complexity" evidence="8">
    <location>
        <begin position="1699"/>
        <end position="1711"/>
    </location>
</feature>
<comment type="similarity">
    <text evidence="2">Belongs to the Mediator complex subunit 12 family.</text>
</comment>
<evidence type="ECO:0000256" key="5">
    <source>
        <dbReference type="ARBA" id="ARBA00023159"/>
    </source>
</evidence>
<name>A0A158QAC5_ENTVE</name>
<dbReference type="InterPro" id="IPR019035">
    <property type="entry name" value="Mediator_Med12"/>
</dbReference>
<evidence type="ECO:0000259" key="9">
    <source>
        <dbReference type="SMART" id="SM01281"/>
    </source>
</evidence>
<evidence type="ECO:0000256" key="8">
    <source>
        <dbReference type="SAM" id="MobiDB-lite"/>
    </source>
</evidence>
<keyword evidence="5" id="KW-0010">Activator</keyword>
<dbReference type="GO" id="GO:0045944">
    <property type="term" value="P:positive regulation of transcription by RNA polymerase II"/>
    <property type="evidence" value="ECO:0007669"/>
    <property type="project" value="TreeGrafter"/>
</dbReference>
<feature type="region of interest" description="Disordered" evidence="8">
    <location>
        <begin position="1939"/>
        <end position="1975"/>
    </location>
</feature>
<reference evidence="10 11" key="2">
    <citation type="submission" date="2018-10" db="EMBL/GenBank/DDBJ databases">
        <authorList>
            <consortium name="Pathogen Informatics"/>
        </authorList>
    </citation>
    <scope>NUCLEOTIDE SEQUENCE [LARGE SCALE GENOMIC DNA]</scope>
</reference>
<dbReference type="InterPro" id="IPR021990">
    <property type="entry name" value="Mediator_Med12_LCEWAV"/>
</dbReference>
<feature type="compositionally biased region" description="Low complexity" evidence="8">
    <location>
        <begin position="1822"/>
        <end position="1835"/>
    </location>
</feature>
<feature type="compositionally biased region" description="Basic and acidic residues" evidence="8">
    <location>
        <begin position="40"/>
        <end position="49"/>
    </location>
</feature>
<dbReference type="Pfam" id="PF12145">
    <property type="entry name" value="Med12-LCEWAV"/>
    <property type="match status" value="1"/>
</dbReference>
<dbReference type="OrthoDB" id="20828at2759"/>
<dbReference type="GO" id="GO:0016592">
    <property type="term" value="C:mediator complex"/>
    <property type="evidence" value="ECO:0007669"/>
    <property type="project" value="InterPro"/>
</dbReference>
<feature type="domain" description="Mediator complex subunit Med12" evidence="9">
    <location>
        <begin position="120"/>
        <end position="182"/>
    </location>
</feature>
<feature type="compositionally biased region" description="Low complexity" evidence="8">
    <location>
        <begin position="1959"/>
        <end position="1975"/>
    </location>
</feature>
<dbReference type="GO" id="GO:0003713">
    <property type="term" value="F:transcription coactivator activity"/>
    <property type="evidence" value="ECO:0007669"/>
    <property type="project" value="TreeGrafter"/>
</dbReference>